<reference evidence="3 5" key="2">
    <citation type="submission" date="2019-03" db="EMBL/GenBank/DDBJ databases">
        <authorList>
            <person name="He R.-H."/>
        </authorList>
    </citation>
    <scope>NUCLEOTIDE SEQUENCE [LARGE SCALE GENOMIC DNA]</scope>
    <source>
        <strain evidence="3 5">DSM 19624</strain>
    </source>
</reference>
<reference evidence="2 4" key="1">
    <citation type="submission" date="2018-10" db="EMBL/GenBank/DDBJ databases">
        <title>Genomic Encyclopedia of Archaeal and Bacterial Type Strains, Phase II (KMG-II): from individual species to whole genera.</title>
        <authorList>
            <person name="Goeker M."/>
        </authorList>
    </citation>
    <scope>NUCLEOTIDE SEQUENCE [LARGE SCALE GENOMIC DNA]</scope>
    <source>
        <strain evidence="2 4">DSM 19624</strain>
    </source>
</reference>
<accession>A0A497Y8C2</accession>
<feature type="domain" description="Contractile injection system tube protein N-terminal" evidence="1">
    <location>
        <begin position="19"/>
        <end position="192"/>
    </location>
</feature>
<gene>
    <name evidence="2" type="ORF">BCL90_0118</name>
    <name evidence="3" type="ORF">E3V97_09040</name>
</gene>
<evidence type="ECO:0000313" key="4">
    <source>
        <dbReference type="Proteomes" id="UP000273898"/>
    </source>
</evidence>
<dbReference type="Proteomes" id="UP000273898">
    <property type="component" value="Unassembled WGS sequence"/>
</dbReference>
<evidence type="ECO:0000259" key="1">
    <source>
        <dbReference type="Pfam" id="PF19266"/>
    </source>
</evidence>
<dbReference type="EMBL" id="RCCK01000010">
    <property type="protein sequence ID" value="RLJ79425.1"/>
    <property type="molecule type" value="Genomic_DNA"/>
</dbReference>
<evidence type="ECO:0000313" key="2">
    <source>
        <dbReference type="EMBL" id="RLJ79425.1"/>
    </source>
</evidence>
<dbReference type="RefSeq" id="WP_121282019.1">
    <property type="nucleotide sequence ID" value="NZ_RCCK01000010.1"/>
</dbReference>
<dbReference type="AlphaFoldDB" id="A0A497Y8C2"/>
<evidence type="ECO:0000313" key="5">
    <source>
        <dbReference type="Proteomes" id="UP000297429"/>
    </source>
</evidence>
<comment type="caution">
    <text evidence="2">The sequence shown here is derived from an EMBL/GenBank/DDBJ whole genome shotgun (WGS) entry which is preliminary data.</text>
</comment>
<proteinExistence type="predicted"/>
<name>A0A497Y8C2_9SPHI</name>
<keyword evidence="5" id="KW-1185">Reference proteome</keyword>
<dbReference type="EMBL" id="SOPX01000002">
    <property type="protein sequence ID" value="TFB30773.1"/>
    <property type="molecule type" value="Genomic_DNA"/>
</dbReference>
<dbReference type="Pfam" id="PF19266">
    <property type="entry name" value="CIS_tube"/>
    <property type="match status" value="1"/>
</dbReference>
<dbReference type="InterPro" id="IPR045361">
    <property type="entry name" value="CIS_tube_prot_N"/>
</dbReference>
<organism evidence="2 4">
    <name type="scientific">Pedobacter alluvionis</name>
    <dbReference type="NCBI Taxonomy" id="475253"/>
    <lineage>
        <taxon>Bacteria</taxon>
        <taxon>Pseudomonadati</taxon>
        <taxon>Bacteroidota</taxon>
        <taxon>Sphingobacteriia</taxon>
        <taxon>Sphingobacteriales</taxon>
        <taxon>Sphingobacteriaceae</taxon>
        <taxon>Pedobacter</taxon>
    </lineage>
</organism>
<sequence length="258" mass="29981">MGIFDKIKNNSVVKKVYWKLEKLTIFSYPRINFHDRGEQKIEVMFNPESYSLTYENVYGGHQGINTTGRNAKYTLSKPSTLSLKLIFDGTGVTEFSLPLSGTYFDPVFELRRPWSKSETVSQRIRKFMALTSEMDGEVHQPRFLRIEWGTLVYKCRLKSYKITYTLFDKGGDPLRAEVDALFFGETDEAERIKRENKSSPDLTHKRIVRSHDTLPLLCHEIYGSGHYYLEVAKANKLVDFRNLVPGQELYFPPIEQQL</sequence>
<dbReference type="Proteomes" id="UP000297429">
    <property type="component" value="Unassembled WGS sequence"/>
</dbReference>
<evidence type="ECO:0000313" key="3">
    <source>
        <dbReference type="EMBL" id="TFB30773.1"/>
    </source>
</evidence>
<protein>
    <recommendedName>
        <fullName evidence="1">Contractile injection system tube protein N-terminal domain-containing protein</fullName>
    </recommendedName>
</protein>
<dbReference type="OrthoDB" id="9815939at2"/>